<dbReference type="Proteomes" id="UP000321393">
    <property type="component" value="Unassembled WGS sequence"/>
</dbReference>
<name>A0A5A7TF62_CUCMM</name>
<feature type="compositionally biased region" description="Low complexity" evidence="1">
    <location>
        <begin position="22"/>
        <end position="33"/>
    </location>
</feature>
<proteinExistence type="predicted"/>
<dbReference type="AlphaFoldDB" id="A0A5A7TF62"/>
<dbReference type="EMBL" id="SSTD01007940">
    <property type="protein sequence ID" value="TYK18016.1"/>
    <property type="molecule type" value="Genomic_DNA"/>
</dbReference>
<reference evidence="4 5" key="1">
    <citation type="submission" date="2019-08" db="EMBL/GenBank/DDBJ databases">
        <title>Draft genome sequences of two oriental melons (Cucumis melo L. var makuwa).</title>
        <authorList>
            <person name="Kwon S.-Y."/>
        </authorList>
    </citation>
    <scope>NUCLEOTIDE SEQUENCE [LARGE SCALE GENOMIC DNA]</scope>
    <source>
        <strain evidence="5">cv. Chang Bougi</strain>
        <strain evidence="4">cv. SW 3</strain>
        <tissue evidence="2">Leaf</tissue>
    </source>
</reference>
<evidence type="ECO:0000313" key="3">
    <source>
        <dbReference type="EMBL" id="TYK18016.1"/>
    </source>
</evidence>
<dbReference type="GO" id="GO:0016301">
    <property type="term" value="F:kinase activity"/>
    <property type="evidence" value="ECO:0007669"/>
    <property type="project" value="UniProtKB-KW"/>
</dbReference>
<evidence type="ECO:0000256" key="1">
    <source>
        <dbReference type="SAM" id="MobiDB-lite"/>
    </source>
</evidence>
<accession>A0A5A7TF62</accession>
<keyword evidence="2" id="KW-0418">Kinase</keyword>
<evidence type="ECO:0000313" key="2">
    <source>
        <dbReference type="EMBL" id="KAA0042074.1"/>
    </source>
</evidence>
<keyword evidence="2" id="KW-0808">Transferase</keyword>
<gene>
    <name evidence="3" type="ORF">E5676_scaffold306G003300</name>
    <name evidence="2" type="ORF">E6C27_scaffold67G005370</name>
</gene>
<sequence length="87" mass="9811">MTQQNSRETEEHPRFSLIVAYSNSAAMSSPSESSKGKKRRREAEIEDDGGDNTENFSLEDCLTFNDTLAALHMMRAQFPTIDKVQVL</sequence>
<feature type="region of interest" description="Disordered" evidence="1">
    <location>
        <begin position="21"/>
        <end position="56"/>
    </location>
</feature>
<dbReference type="EMBL" id="SSTE01016227">
    <property type="protein sequence ID" value="KAA0042074.1"/>
    <property type="molecule type" value="Genomic_DNA"/>
</dbReference>
<evidence type="ECO:0000313" key="4">
    <source>
        <dbReference type="Proteomes" id="UP000321393"/>
    </source>
</evidence>
<dbReference type="OrthoDB" id="10261701at2759"/>
<protein>
    <submittedName>
        <fullName evidence="2">Serine/threonine-protein kinase 19-like protein isoform X2</fullName>
    </submittedName>
</protein>
<dbReference type="Proteomes" id="UP000321947">
    <property type="component" value="Unassembled WGS sequence"/>
</dbReference>
<organism evidence="2 4">
    <name type="scientific">Cucumis melo var. makuwa</name>
    <name type="common">Oriental melon</name>
    <dbReference type="NCBI Taxonomy" id="1194695"/>
    <lineage>
        <taxon>Eukaryota</taxon>
        <taxon>Viridiplantae</taxon>
        <taxon>Streptophyta</taxon>
        <taxon>Embryophyta</taxon>
        <taxon>Tracheophyta</taxon>
        <taxon>Spermatophyta</taxon>
        <taxon>Magnoliopsida</taxon>
        <taxon>eudicotyledons</taxon>
        <taxon>Gunneridae</taxon>
        <taxon>Pentapetalae</taxon>
        <taxon>rosids</taxon>
        <taxon>fabids</taxon>
        <taxon>Cucurbitales</taxon>
        <taxon>Cucurbitaceae</taxon>
        <taxon>Benincaseae</taxon>
        <taxon>Cucumis</taxon>
    </lineage>
</organism>
<evidence type="ECO:0000313" key="5">
    <source>
        <dbReference type="Proteomes" id="UP000321947"/>
    </source>
</evidence>
<comment type="caution">
    <text evidence="2">The sequence shown here is derived from an EMBL/GenBank/DDBJ whole genome shotgun (WGS) entry which is preliminary data.</text>
</comment>